<reference evidence="2" key="1">
    <citation type="submission" date="2023-07" db="EMBL/GenBank/DDBJ databases">
        <authorList>
            <person name="Luz R."/>
            <person name="Cordeiro R."/>
            <person name="Fonseca A."/>
            <person name="Goncalves V."/>
        </authorList>
    </citation>
    <scope>NUCLEOTIDE SEQUENCE [LARGE SCALE GENOMIC DNA]</scope>
    <source>
        <strain evidence="2">BACA0444</strain>
    </source>
</reference>
<keyword evidence="2" id="KW-1185">Reference proteome</keyword>
<name>A0AAE4FT13_9CYAN</name>
<accession>A0AAE4FT13</accession>
<protein>
    <submittedName>
        <fullName evidence="1">DUF928 domain-containing protein</fullName>
    </submittedName>
</protein>
<evidence type="ECO:0000313" key="2">
    <source>
        <dbReference type="Proteomes" id="UP001268256"/>
    </source>
</evidence>
<organism evidence="1 2">
    <name type="scientific">Pseudocalidococcus azoricus BACA0444</name>
    <dbReference type="NCBI Taxonomy" id="2918990"/>
    <lineage>
        <taxon>Bacteria</taxon>
        <taxon>Bacillati</taxon>
        <taxon>Cyanobacteriota</taxon>
        <taxon>Cyanophyceae</taxon>
        <taxon>Acaryochloridales</taxon>
        <taxon>Thermosynechococcaceae</taxon>
        <taxon>Pseudocalidococcus</taxon>
        <taxon>Pseudocalidococcus azoricus</taxon>
    </lineage>
</organism>
<dbReference type="Pfam" id="PF06051">
    <property type="entry name" value="DUF928"/>
    <property type="match status" value="1"/>
</dbReference>
<comment type="caution">
    <text evidence="1">The sequence shown here is derived from an EMBL/GenBank/DDBJ whole genome shotgun (WGS) entry which is preliminary data.</text>
</comment>
<proteinExistence type="predicted"/>
<evidence type="ECO:0000313" key="1">
    <source>
        <dbReference type="EMBL" id="MDS3861680.1"/>
    </source>
</evidence>
<gene>
    <name evidence="1" type="ORF">RIF25_12780</name>
</gene>
<dbReference type="RefSeq" id="WP_322878916.1">
    <property type="nucleotide sequence ID" value="NZ_JAVMIP010000015.1"/>
</dbReference>
<dbReference type="EMBL" id="JAVMIP010000015">
    <property type="protein sequence ID" value="MDS3861680.1"/>
    <property type="molecule type" value="Genomic_DNA"/>
</dbReference>
<dbReference type="Proteomes" id="UP001268256">
    <property type="component" value="Unassembled WGS sequence"/>
</dbReference>
<dbReference type="InterPro" id="IPR010328">
    <property type="entry name" value="DUF928"/>
</dbReference>
<dbReference type="AlphaFoldDB" id="A0AAE4FT13"/>
<sequence>MQLQSLAHVTRIIVGVLGLGLMLNAGLAWADFVPPSNLGRPGNREGAATRGTCKFDLAEKEPGLTALIPRANIGLTTAANPTVFWYLPKNNYQVGEMMLYKATETEQTLVDRTTFLLEGRPTLDRFTWANQTLAPNQDYRWVLSLICDPANPDPSQIVYVEGWVRRVDLAPNVQTALANAQGLNRFQIFAKAGLWYDALTVLAKQPTSAQVRQEWAKLLTAETVQLPTLGRYLLTSATTATTKTNNP</sequence>